<reference evidence="4 5" key="1">
    <citation type="journal article" date="2016" name="Nat. Commun.">
        <title>Extremotolerant tardigrade genome and improved radiotolerance of human cultured cells by tardigrade-unique protein.</title>
        <authorList>
            <person name="Hashimoto T."/>
            <person name="Horikawa D.D."/>
            <person name="Saito Y."/>
            <person name="Kuwahara H."/>
            <person name="Kozuka-Hata H."/>
            <person name="Shin-I T."/>
            <person name="Minakuchi Y."/>
            <person name="Ohishi K."/>
            <person name="Motoyama A."/>
            <person name="Aizu T."/>
            <person name="Enomoto A."/>
            <person name="Kondo K."/>
            <person name="Tanaka S."/>
            <person name="Hara Y."/>
            <person name="Koshikawa S."/>
            <person name="Sagara H."/>
            <person name="Miura T."/>
            <person name="Yokobori S."/>
            <person name="Miyagawa K."/>
            <person name="Suzuki Y."/>
            <person name="Kubo T."/>
            <person name="Oyama M."/>
            <person name="Kohara Y."/>
            <person name="Fujiyama A."/>
            <person name="Arakawa K."/>
            <person name="Katayama T."/>
            <person name="Toyoda A."/>
            <person name="Kunieda T."/>
        </authorList>
    </citation>
    <scope>NUCLEOTIDE SEQUENCE [LARGE SCALE GENOMIC DNA]</scope>
    <source>
        <strain evidence="4 5">YOKOZUNA-1</strain>
    </source>
</reference>
<evidence type="ECO:0000256" key="1">
    <source>
        <dbReference type="SAM" id="MobiDB-lite"/>
    </source>
</evidence>
<sequence length="1054" mass="107585">MWRIKLCLLVMVILFGTFHRPASAQEGTEENNLRTGRRIDPQTISVQEVLRNFRNSLRSRGKTPPLPNYARTQPSNFSCTQGLGPGYYSDPAFGCQQYYRCDDKLRRSVFICPPGTLFNQLTLVCDFPYNVDCSQVANYYEYSNSRLYQNNIPLLETISADDAANNYKSFYSQDSGQSPSSSSDFGQSSDSSASAKGDASGAGQPSNGTVERGGRFGMVMFRPNNVGQSQSSTTFSKKNRIVDASAVASPPPSQVIQSKQLPLASRKPVFSPGNVPLQGPGHGDTGNSQTSSSNINQYIVNPYPTLTTYSIDPTHQSPSPGDTSTNRLANATSSGNNAESNGGASASVSSNAATGTDGPTQPSADDSFDGLVDFSTNNVQAGSNQLSSDVSTVGQAQTAAGSPGGNDQGINRTSTSGKQTRTGISSSSGSATAFGTAGQSQGGFQTSRQTLQSAGSSSLGQTTQQGSGVSTAGVAQTGGRTGVNNQGTKSVVAVDSQGRPGVSASGSSQFPGQTSLGSVTASGSTGSGQGGQQATSGSLQTSITGSGSSGQNAQQGTNKQTSTAVQNLLTGRVTAGTSTQPSSSLWQGGSSLAPLDINSADDRFTSVWGPPNTDASVSTASAGDAVGHSQTSAGSTGSNQVTALNGQVQSAGSTSQQSGRRPNPVQSQSGATAGSFSSSASTGQEDAFIEPSTGQGTATAGSSSANTAQGNGPRGILTGQGISTGQAGVSGVAVGQGNSAYDLQFQNIWMPVPHGTDSMHFSATPDFNRYNEIPGPRTQGPSQERAGQASAAGMSSNSQASANAQRTSTNGQAQTAGISSNRVFVSGEATITSNPLQVQMPSGPASSRNQTQARTVSPQTDTGKASLSAASAFGTSRPNQDFSSASSGGSSESSASSSRIANSQSLHLASSNTAPQTTLTAAHPITVKIFTACDKDATSSLATTDMGSAMLNSLQSSSTLRQTSSSQHATVIVNGYASYNSDVTGGASGNSVNRSGTSGGFSGATRSAATDYSMPSNPMISDDAYFIHESADKPVFVRFAKYNIIVEIRPDITS</sequence>
<feature type="compositionally biased region" description="Low complexity" evidence="1">
    <location>
        <begin position="786"/>
        <end position="805"/>
    </location>
</feature>
<comment type="caution">
    <text evidence="4">The sequence shown here is derived from an EMBL/GenBank/DDBJ whole genome shotgun (WGS) entry which is preliminary data.</text>
</comment>
<dbReference type="InterPro" id="IPR036508">
    <property type="entry name" value="Chitin-bd_dom_sf"/>
</dbReference>
<feature type="compositionally biased region" description="Low complexity" evidence="1">
    <location>
        <begin position="666"/>
        <end position="684"/>
    </location>
</feature>
<feature type="compositionally biased region" description="Polar residues" evidence="1">
    <location>
        <begin position="285"/>
        <end position="328"/>
    </location>
</feature>
<feature type="compositionally biased region" description="Polar residues" evidence="1">
    <location>
        <begin position="806"/>
        <end position="819"/>
    </location>
</feature>
<dbReference type="Pfam" id="PF01607">
    <property type="entry name" value="CBM_14"/>
    <property type="match status" value="1"/>
</dbReference>
<dbReference type="Proteomes" id="UP000186922">
    <property type="component" value="Unassembled WGS sequence"/>
</dbReference>
<proteinExistence type="predicted"/>
<organism evidence="4 5">
    <name type="scientific">Ramazzottius varieornatus</name>
    <name type="common">Water bear</name>
    <name type="synonym">Tardigrade</name>
    <dbReference type="NCBI Taxonomy" id="947166"/>
    <lineage>
        <taxon>Eukaryota</taxon>
        <taxon>Metazoa</taxon>
        <taxon>Ecdysozoa</taxon>
        <taxon>Tardigrada</taxon>
        <taxon>Eutardigrada</taxon>
        <taxon>Parachela</taxon>
        <taxon>Hypsibioidea</taxon>
        <taxon>Ramazzottiidae</taxon>
        <taxon>Ramazzottius</taxon>
    </lineage>
</organism>
<feature type="compositionally biased region" description="Low complexity" evidence="1">
    <location>
        <begin position="514"/>
        <end position="524"/>
    </location>
</feature>
<dbReference type="Gene3D" id="2.170.140.10">
    <property type="entry name" value="Chitin binding domain"/>
    <property type="match status" value="1"/>
</dbReference>
<dbReference type="PROSITE" id="PS50940">
    <property type="entry name" value="CHIT_BIND_II"/>
    <property type="match status" value="1"/>
</dbReference>
<dbReference type="SUPFAM" id="SSF57625">
    <property type="entry name" value="Invertebrate chitin-binding proteins"/>
    <property type="match status" value="1"/>
</dbReference>
<dbReference type="OrthoDB" id="6379319at2759"/>
<dbReference type="AlphaFoldDB" id="A0A1D1UKR8"/>
<feature type="compositionally biased region" description="Low complexity" evidence="1">
    <location>
        <begin position="329"/>
        <end position="356"/>
    </location>
</feature>
<feature type="compositionally biased region" description="Low complexity" evidence="1">
    <location>
        <begin position="692"/>
        <end position="711"/>
    </location>
</feature>
<keyword evidence="2" id="KW-0732">Signal</keyword>
<evidence type="ECO:0000256" key="2">
    <source>
        <dbReference type="SAM" id="SignalP"/>
    </source>
</evidence>
<feature type="compositionally biased region" description="Low complexity" evidence="1">
    <location>
        <begin position="172"/>
        <end position="204"/>
    </location>
</feature>
<feature type="compositionally biased region" description="Polar residues" evidence="1">
    <location>
        <begin position="504"/>
        <end position="513"/>
    </location>
</feature>
<feature type="signal peptide" evidence="2">
    <location>
        <begin position="1"/>
        <end position="24"/>
    </location>
</feature>
<feature type="region of interest" description="Disordered" evidence="1">
    <location>
        <begin position="169"/>
        <end position="214"/>
    </location>
</feature>
<feature type="compositionally biased region" description="Low complexity" evidence="1">
    <location>
        <begin position="420"/>
        <end position="439"/>
    </location>
</feature>
<feature type="compositionally biased region" description="Polar residues" evidence="1">
    <location>
        <begin position="628"/>
        <end position="660"/>
    </location>
</feature>
<name>A0A1D1UKR8_RAMVA</name>
<feature type="compositionally biased region" description="Polar residues" evidence="1">
    <location>
        <begin position="408"/>
        <end position="419"/>
    </location>
</feature>
<feature type="compositionally biased region" description="Polar residues" evidence="1">
    <location>
        <begin position="833"/>
        <end position="882"/>
    </location>
</feature>
<keyword evidence="5" id="KW-1185">Reference proteome</keyword>
<dbReference type="InterPro" id="IPR002557">
    <property type="entry name" value="Chitin-bd_dom"/>
</dbReference>
<feature type="compositionally biased region" description="Polar residues" evidence="1">
    <location>
        <begin position="551"/>
        <end position="562"/>
    </location>
</feature>
<dbReference type="GO" id="GO:0008061">
    <property type="term" value="F:chitin binding"/>
    <property type="evidence" value="ECO:0007669"/>
    <property type="project" value="InterPro"/>
</dbReference>
<feature type="compositionally biased region" description="Low complexity" evidence="1">
    <location>
        <begin position="883"/>
        <end position="898"/>
    </location>
</feature>
<dbReference type="GO" id="GO:0005576">
    <property type="term" value="C:extracellular region"/>
    <property type="evidence" value="ECO:0007669"/>
    <property type="project" value="InterPro"/>
</dbReference>
<evidence type="ECO:0000313" key="5">
    <source>
        <dbReference type="Proteomes" id="UP000186922"/>
    </source>
</evidence>
<evidence type="ECO:0000259" key="3">
    <source>
        <dbReference type="PROSITE" id="PS50940"/>
    </source>
</evidence>
<feature type="compositionally biased region" description="Low complexity" evidence="1">
    <location>
        <begin position="532"/>
        <end position="550"/>
    </location>
</feature>
<feature type="compositionally biased region" description="Low complexity" evidence="1">
    <location>
        <begin position="449"/>
        <end position="473"/>
    </location>
</feature>
<feature type="region of interest" description="Disordered" evidence="1">
    <location>
        <begin position="760"/>
        <end position="819"/>
    </location>
</feature>
<dbReference type="EMBL" id="BDGG01000001">
    <property type="protein sequence ID" value="GAU90041.1"/>
    <property type="molecule type" value="Genomic_DNA"/>
</dbReference>
<accession>A0A1D1UKR8</accession>
<gene>
    <name evidence="4" type="primary">RvY_02519</name>
    <name evidence="4" type="synonym">RvY_02519.1</name>
    <name evidence="4" type="ORF">RvY_02519-1</name>
</gene>
<feature type="region of interest" description="Disordered" evidence="1">
    <location>
        <begin position="833"/>
        <end position="899"/>
    </location>
</feature>
<feature type="compositionally biased region" description="Polar residues" evidence="1">
    <location>
        <begin position="374"/>
        <end position="400"/>
    </location>
</feature>
<feature type="region of interest" description="Disordered" evidence="1">
    <location>
        <begin position="603"/>
        <end position="722"/>
    </location>
</feature>
<dbReference type="SMART" id="SM00494">
    <property type="entry name" value="ChtBD2"/>
    <property type="match status" value="1"/>
</dbReference>
<feature type="domain" description="Chitin-binding type-2" evidence="3">
    <location>
        <begin position="76"/>
        <end position="135"/>
    </location>
</feature>
<feature type="chain" id="PRO_5008897327" description="Chitin-binding type-2 domain-containing protein" evidence="2">
    <location>
        <begin position="25"/>
        <end position="1054"/>
    </location>
</feature>
<protein>
    <recommendedName>
        <fullName evidence="3">Chitin-binding type-2 domain-containing protein</fullName>
    </recommendedName>
</protein>
<feature type="region of interest" description="Disordered" evidence="1">
    <location>
        <begin position="266"/>
        <end position="562"/>
    </location>
</feature>
<evidence type="ECO:0000313" key="4">
    <source>
        <dbReference type="EMBL" id="GAU90041.1"/>
    </source>
</evidence>